<dbReference type="InterPro" id="IPR011009">
    <property type="entry name" value="Kinase-like_dom_sf"/>
</dbReference>
<evidence type="ECO:0000256" key="2">
    <source>
        <dbReference type="ARBA" id="ARBA00012406"/>
    </source>
</evidence>
<dbReference type="Proteomes" id="UP000594638">
    <property type="component" value="Unassembled WGS sequence"/>
</dbReference>
<evidence type="ECO:0000256" key="6">
    <source>
        <dbReference type="ARBA" id="ARBA00022840"/>
    </source>
</evidence>
<evidence type="ECO:0000256" key="4">
    <source>
        <dbReference type="ARBA" id="ARBA00022741"/>
    </source>
</evidence>
<evidence type="ECO:0000256" key="8">
    <source>
        <dbReference type="ARBA" id="ARBA00048329"/>
    </source>
</evidence>
<feature type="compositionally biased region" description="Basic and acidic residues" evidence="10">
    <location>
        <begin position="118"/>
        <end position="136"/>
    </location>
</feature>
<dbReference type="GO" id="GO:0005737">
    <property type="term" value="C:cytoplasm"/>
    <property type="evidence" value="ECO:0007669"/>
    <property type="project" value="TreeGrafter"/>
</dbReference>
<dbReference type="PANTHER" id="PTHR48016">
    <property type="entry name" value="MAP KINASE KINASE KINASE SSK2-RELATED-RELATED"/>
    <property type="match status" value="1"/>
</dbReference>
<evidence type="ECO:0000256" key="9">
    <source>
        <dbReference type="PROSITE-ProRule" id="PRU10141"/>
    </source>
</evidence>
<feature type="region of interest" description="Disordered" evidence="10">
    <location>
        <begin position="73"/>
        <end position="275"/>
    </location>
</feature>
<dbReference type="InterPro" id="IPR017441">
    <property type="entry name" value="Protein_kinase_ATP_BS"/>
</dbReference>
<feature type="compositionally biased region" description="Basic and acidic residues" evidence="10">
    <location>
        <begin position="156"/>
        <end position="179"/>
    </location>
</feature>
<feature type="compositionally biased region" description="Polar residues" evidence="10">
    <location>
        <begin position="217"/>
        <end position="228"/>
    </location>
</feature>
<comment type="caution">
    <text evidence="12">The sequence shown here is derived from an EMBL/GenBank/DDBJ whole genome shotgun (WGS) entry which is preliminary data.</text>
</comment>
<accession>A0A8S0TWM6</accession>
<dbReference type="GO" id="GO:0005524">
    <property type="term" value="F:ATP binding"/>
    <property type="evidence" value="ECO:0007669"/>
    <property type="project" value="UniProtKB-UniRule"/>
</dbReference>
<evidence type="ECO:0000259" key="11">
    <source>
        <dbReference type="PROSITE" id="PS50011"/>
    </source>
</evidence>
<comment type="similarity">
    <text evidence="1">Belongs to the protein kinase superfamily. STE Ser/Thr protein kinase family. MAP kinase kinase kinase subfamily.</text>
</comment>
<evidence type="ECO:0000313" key="12">
    <source>
        <dbReference type="EMBL" id="CAA3007889.1"/>
    </source>
</evidence>
<feature type="compositionally biased region" description="Low complexity" evidence="10">
    <location>
        <begin position="1"/>
        <end position="11"/>
    </location>
</feature>
<dbReference type="GO" id="GO:0004709">
    <property type="term" value="F:MAP kinase kinase kinase activity"/>
    <property type="evidence" value="ECO:0007669"/>
    <property type="project" value="UniProtKB-EC"/>
</dbReference>
<evidence type="ECO:0000256" key="3">
    <source>
        <dbReference type="ARBA" id="ARBA00022679"/>
    </source>
</evidence>
<keyword evidence="6 9" id="KW-0067">ATP-binding</keyword>
<dbReference type="Pfam" id="PF00069">
    <property type="entry name" value="Pkinase"/>
    <property type="match status" value="1"/>
</dbReference>
<keyword evidence="5 12" id="KW-0418">Kinase</keyword>
<dbReference type="SMART" id="SM00220">
    <property type="entry name" value="S_TKc"/>
    <property type="match status" value="1"/>
</dbReference>
<feature type="compositionally biased region" description="Low complexity" evidence="10">
    <location>
        <begin position="189"/>
        <end position="202"/>
    </location>
</feature>
<proteinExistence type="inferred from homology"/>
<dbReference type="PROSITE" id="PS50011">
    <property type="entry name" value="PROTEIN_KINASE_DOM"/>
    <property type="match status" value="1"/>
</dbReference>
<organism evidence="12 13">
    <name type="scientific">Olea europaea subsp. europaea</name>
    <dbReference type="NCBI Taxonomy" id="158383"/>
    <lineage>
        <taxon>Eukaryota</taxon>
        <taxon>Viridiplantae</taxon>
        <taxon>Streptophyta</taxon>
        <taxon>Embryophyta</taxon>
        <taxon>Tracheophyta</taxon>
        <taxon>Spermatophyta</taxon>
        <taxon>Magnoliopsida</taxon>
        <taxon>eudicotyledons</taxon>
        <taxon>Gunneridae</taxon>
        <taxon>Pentapetalae</taxon>
        <taxon>asterids</taxon>
        <taxon>lamiids</taxon>
        <taxon>Lamiales</taxon>
        <taxon>Oleaceae</taxon>
        <taxon>Oleeae</taxon>
        <taxon>Olea</taxon>
    </lineage>
</organism>
<dbReference type="PROSITE" id="PS00107">
    <property type="entry name" value="PROTEIN_KINASE_ATP"/>
    <property type="match status" value="1"/>
</dbReference>
<dbReference type="Gene3D" id="1.10.510.10">
    <property type="entry name" value="Transferase(Phosphotransferase) domain 1"/>
    <property type="match status" value="1"/>
</dbReference>
<keyword evidence="13" id="KW-1185">Reference proteome</keyword>
<evidence type="ECO:0000256" key="1">
    <source>
        <dbReference type="ARBA" id="ARBA00006529"/>
    </source>
</evidence>
<dbReference type="EMBL" id="CACTIH010007287">
    <property type="protein sequence ID" value="CAA3007889.1"/>
    <property type="molecule type" value="Genomic_DNA"/>
</dbReference>
<evidence type="ECO:0000256" key="5">
    <source>
        <dbReference type="ARBA" id="ARBA00022777"/>
    </source>
</evidence>
<feature type="compositionally biased region" description="Low complexity" evidence="10">
    <location>
        <begin position="76"/>
        <end position="89"/>
    </location>
</feature>
<keyword evidence="4 9" id="KW-0547">Nucleotide-binding</keyword>
<dbReference type="EC" id="2.7.11.25" evidence="2"/>
<gene>
    <name evidence="12" type="ORF">OLEA9_A095580</name>
</gene>
<sequence length="580" mass="64066">MRWWQSSSSKSPCDDNSLIDNGGGSGAAGSSKYALKSLLSPFIWSHQPTRAAGKLQHLSENYDAELLYSPSHFENSPTRPSSSASSTVSGAPCPQPLPLPNLQPGNVIQRLNHKIKHRSGEERAREKEKGVERKQADGLSAADPIDRLNGFNRLTSQDDGRNAEHSETRSSRKENRTGRFSDNYNTNRSISAPSSPYSSPEKLSSERGFSYEMLPEKTSSTVDNSPANSPIVRSHRPATSPLRHESSFPNNGSNAQAALHPLPPPPGSNTPSQPAISTVAAKNEFIPINSLWQKGKILGRGTFGCVYVASNSRDYLLVIVNKETGALCAMKEVDVLQDDPKSVESLRQLEQEIKLLSQLKHPNIVRYYGSEIAGDRFHIYLEYVHPGSINRYIRDHGGPITESVVRNFTRHILCGLAYLHNMKTVHRDIKCANLLVDAYGVVKLADFGMAKHLPEQVANLSLKGSPYWMAPELLQSSMQKRASSNLAFAVDIWSLGCTIIEMLNGKPPWSEYEGAAALFKVLKESPPIPETLSADGKDFLRCCLRRNPAERPKASFLLAHQFVKQSHKDDTLSCPHHLMD</sequence>
<comment type="catalytic activity">
    <reaction evidence="8">
        <text>L-seryl-[protein] + ATP = O-phospho-L-seryl-[protein] + ADP + H(+)</text>
        <dbReference type="Rhea" id="RHEA:17989"/>
        <dbReference type="Rhea" id="RHEA-COMP:9863"/>
        <dbReference type="Rhea" id="RHEA-COMP:11604"/>
        <dbReference type="ChEBI" id="CHEBI:15378"/>
        <dbReference type="ChEBI" id="CHEBI:29999"/>
        <dbReference type="ChEBI" id="CHEBI:30616"/>
        <dbReference type="ChEBI" id="CHEBI:83421"/>
        <dbReference type="ChEBI" id="CHEBI:456216"/>
        <dbReference type="EC" id="2.7.11.25"/>
    </reaction>
</comment>
<dbReference type="SUPFAM" id="SSF56112">
    <property type="entry name" value="Protein kinase-like (PK-like)"/>
    <property type="match status" value="1"/>
</dbReference>
<reference evidence="12 13" key="1">
    <citation type="submission" date="2019-12" db="EMBL/GenBank/DDBJ databases">
        <authorList>
            <person name="Alioto T."/>
            <person name="Alioto T."/>
            <person name="Gomez Garrido J."/>
        </authorList>
    </citation>
    <scope>NUCLEOTIDE SEQUENCE [LARGE SCALE GENOMIC DNA]</scope>
</reference>
<dbReference type="PANTHER" id="PTHR48016:SF5">
    <property type="entry name" value="MITOGEN-ACTIVATED PROTEIN KINASE KINASE KINASE 5"/>
    <property type="match status" value="1"/>
</dbReference>
<protein>
    <recommendedName>
        <fullName evidence="2">mitogen-activated protein kinase kinase kinase</fullName>
        <ecNumber evidence="2">2.7.11.25</ecNumber>
    </recommendedName>
</protein>
<dbReference type="InterPro" id="IPR000719">
    <property type="entry name" value="Prot_kinase_dom"/>
</dbReference>
<feature type="region of interest" description="Disordered" evidence="10">
    <location>
        <begin position="1"/>
        <end position="30"/>
    </location>
</feature>
<evidence type="ECO:0000256" key="10">
    <source>
        <dbReference type="SAM" id="MobiDB-lite"/>
    </source>
</evidence>
<dbReference type="Gramene" id="OE9A095580T1">
    <property type="protein sequence ID" value="OE9A095580C1"/>
    <property type="gene ID" value="OE9A095580"/>
</dbReference>
<comment type="catalytic activity">
    <reaction evidence="7">
        <text>L-threonyl-[protein] + ATP = O-phospho-L-threonyl-[protein] + ADP + H(+)</text>
        <dbReference type="Rhea" id="RHEA:46608"/>
        <dbReference type="Rhea" id="RHEA-COMP:11060"/>
        <dbReference type="Rhea" id="RHEA-COMP:11605"/>
        <dbReference type="ChEBI" id="CHEBI:15378"/>
        <dbReference type="ChEBI" id="CHEBI:30013"/>
        <dbReference type="ChEBI" id="CHEBI:30616"/>
        <dbReference type="ChEBI" id="CHEBI:61977"/>
        <dbReference type="ChEBI" id="CHEBI:456216"/>
        <dbReference type="EC" id="2.7.11.25"/>
    </reaction>
</comment>
<evidence type="ECO:0000313" key="13">
    <source>
        <dbReference type="Proteomes" id="UP000594638"/>
    </source>
</evidence>
<dbReference type="OrthoDB" id="266718at2759"/>
<evidence type="ECO:0000256" key="7">
    <source>
        <dbReference type="ARBA" id="ARBA00047559"/>
    </source>
</evidence>
<feature type="domain" description="Protein kinase" evidence="11">
    <location>
        <begin position="292"/>
        <end position="563"/>
    </location>
</feature>
<keyword evidence="3" id="KW-0808">Transferase</keyword>
<dbReference type="AlphaFoldDB" id="A0A8S0TWM6"/>
<name>A0A8S0TWM6_OLEEU</name>
<feature type="binding site" evidence="9">
    <location>
        <position position="331"/>
    </location>
    <ligand>
        <name>ATP</name>
        <dbReference type="ChEBI" id="CHEBI:30616"/>
    </ligand>
</feature>
<dbReference type="InterPro" id="IPR050538">
    <property type="entry name" value="MAP_kinase_kinase_kinase"/>
</dbReference>